<dbReference type="EMBL" id="BARS01051647">
    <property type="protein sequence ID" value="GAG47407.1"/>
    <property type="molecule type" value="Genomic_DNA"/>
</dbReference>
<evidence type="ECO:0000256" key="4">
    <source>
        <dbReference type="ARBA" id="ARBA00022741"/>
    </source>
</evidence>
<feature type="compositionally biased region" description="Low complexity" evidence="6">
    <location>
        <begin position="207"/>
        <end position="234"/>
    </location>
</feature>
<feature type="compositionally biased region" description="Polar residues" evidence="6">
    <location>
        <begin position="190"/>
        <end position="206"/>
    </location>
</feature>
<feature type="non-terminal residue" evidence="8">
    <location>
        <position position="1"/>
    </location>
</feature>
<feature type="non-terminal residue" evidence="8">
    <location>
        <position position="234"/>
    </location>
</feature>
<evidence type="ECO:0000256" key="3">
    <source>
        <dbReference type="ARBA" id="ARBA00022634"/>
    </source>
</evidence>
<dbReference type="GO" id="GO:0000166">
    <property type="term" value="F:nucleotide binding"/>
    <property type="evidence" value="ECO:0007669"/>
    <property type="project" value="UniProtKB-KW"/>
</dbReference>
<reference evidence="8" key="1">
    <citation type="journal article" date="2014" name="Front. Microbiol.">
        <title>High frequency of phylogenetically diverse reductive dehalogenase-homologous genes in deep subseafloor sedimentary metagenomes.</title>
        <authorList>
            <person name="Kawai M."/>
            <person name="Futagami T."/>
            <person name="Toyoda A."/>
            <person name="Takaki Y."/>
            <person name="Nishi S."/>
            <person name="Hori S."/>
            <person name="Arai W."/>
            <person name="Tsubouchi T."/>
            <person name="Morono Y."/>
            <person name="Uchiyama I."/>
            <person name="Ito T."/>
            <person name="Fujiyama A."/>
            <person name="Inagaki F."/>
            <person name="Takami H."/>
        </authorList>
    </citation>
    <scope>NUCLEOTIDE SEQUENCE</scope>
    <source>
        <strain evidence="8">Expedition CK06-06</strain>
    </source>
</reference>
<organism evidence="8">
    <name type="scientific">marine sediment metagenome</name>
    <dbReference type="NCBI Taxonomy" id="412755"/>
    <lineage>
        <taxon>unclassified sequences</taxon>
        <taxon>metagenomes</taxon>
        <taxon>ecological metagenomes</taxon>
    </lineage>
</organism>
<evidence type="ECO:0000256" key="2">
    <source>
        <dbReference type="ARBA" id="ARBA00012274"/>
    </source>
</evidence>
<evidence type="ECO:0000313" key="8">
    <source>
        <dbReference type="EMBL" id="GAG47407.1"/>
    </source>
</evidence>
<comment type="catalytic activity">
    <reaction evidence="5">
        <text>a 2'-deoxyribonucleoside 5'-diphosphate + [thioredoxin]-disulfide + H2O = a ribonucleoside 5'-diphosphate + [thioredoxin]-dithiol</text>
        <dbReference type="Rhea" id="RHEA:23252"/>
        <dbReference type="Rhea" id="RHEA-COMP:10698"/>
        <dbReference type="Rhea" id="RHEA-COMP:10700"/>
        <dbReference type="ChEBI" id="CHEBI:15377"/>
        <dbReference type="ChEBI" id="CHEBI:29950"/>
        <dbReference type="ChEBI" id="CHEBI:50058"/>
        <dbReference type="ChEBI" id="CHEBI:57930"/>
        <dbReference type="ChEBI" id="CHEBI:73316"/>
        <dbReference type="EC" id="1.17.4.1"/>
    </reaction>
</comment>
<evidence type="ECO:0000259" key="7">
    <source>
        <dbReference type="Pfam" id="PF12637"/>
    </source>
</evidence>
<accession>X0YJZ8</accession>
<evidence type="ECO:0000256" key="6">
    <source>
        <dbReference type="SAM" id="MobiDB-lite"/>
    </source>
</evidence>
<keyword evidence="4" id="KW-0547">Nucleotide-binding</keyword>
<gene>
    <name evidence="8" type="ORF">S01H1_76889</name>
</gene>
<dbReference type="Pfam" id="PF12637">
    <property type="entry name" value="TSCPD"/>
    <property type="match status" value="1"/>
</dbReference>
<sequence length="234" mass="24719">IGSEALAVYRDGSKQSQPLSTSTEEDKKADSVKPVPRRERLNDTRQSLTHKFSVQGHEGYLNVGLYENGRPGELFITMAKEGSTIGGLMDSFGTAISMSLQYGVPLEVLVNKFSHTRFDPMGFTKNPDIRYAKSVVDYIFRWMGCQFIPGYREANLGQPVESDSGGKSSGDGGDGESETLPVAKKADGLNTGQGATIVEKSNGSAPTANGSANGHGGHATASPSAATADALQAK</sequence>
<evidence type="ECO:0000256" key="5">
    <source>
        <dbReference type="ARBA" id="ARBA00047754"/>
    </source>
</evidence>
<feature type="domain" description="TSCPD" evidence="7">
    <location>
        <begin position="45"/>
        <end position="143"/>
    </location>
</feature>
<dbReference type="GO" id="GO:0004748">
    <property type="term" value="F:ribonucleoside-diphosphate reductase activity, thioredoxin disulfide as acceptor"/>
    <property type="evidence" value="ECO:0007669"/>
    <property type="project" value="UniProtKB-EC"/>
</dbReference>
<protein>
    <recommendedName>
        <fullName evidence="2">ribonucleoside-diphosphate reductase</fullName>
        <ecNumber evidence="2">1.17.4.1</ecNumber>
    </recommendedName>
</protein>
<feature type="region of interest" description="Disordered" evidence="6">
    <location>
        <begin position="158"/>
        <end position="234"/>
    </location>
</feature>
<feature type="region of interest" description="Disordered" evidence="6">
    <location>
        <begin position="1"/>
        <end position="47"/>
    </location>
</feature>
<dbReference type="InterPro" id="IPR024434">
    <property type="entry name" value="TSCPD_dom"/>
</dbReference>
<comment type="caution">
    <text evidence="8">The sequence shown here is derived from an EMBL/GenBank/DDBJ whole genome shotgun (WGS) entry which is preliminary data.</text>
</comment>
<dbReference type="AlphaFoldDB" id="X0YJZ8"/>
<dbReference type="EC" id="1.17.4.1" evidence="2"/>
<name>X0YJZ8_9ZZZZ</name>
<proteinExistence type="inferred from homology"/>
<keyword evidence="3" id="KW-0237">DNA synthesis</keyword>
<dbReference type="GO" id="GO:0071897">
    <property type="term" value="P:DNA biosynthetic process"/>
    <property type="evidence" value="ECO:0007669"/>
    <property type="project" value="UniProtKB-KW"/>
</dbReference>
<evidence type="ECO:0000256" key="1">
    <source>
        <dbReference type="ARBA" id="ARBA00007405"/>
    </source>
</evidence>
<feature type="compositionally biased region" description="Basic and acidic residues" evidence="6">
    <location>
        <begin position="24"/>
        <end position="43"/>
    </location>
</feature>
<comment type="similarity">
    <text evidence="1">Belongs to the ribonucleoside diphosphate reductase class-2 family.</text>
</comment>